<feature type="signal peptide" evidence="1">
    <location>
        <begin position="1"/>
        <end position="23"/>
    </location>
</feature>
<organism evidence="2 3">
    <name type="scientific">Psychrosphaera algicola</name>
    <dbReference type="NCBI Taxonomy" id="3023714"/>
    <lineage>
        <taxon>Bacteria</taxon>
        <taxon>Pseudomonadati</taxon>
        <taxon>Pseudomonadota</taxon>
        <taxon>Gammaproteobacteria</taxon>
        <taxon>Alteromonadales</taxon>
        <taxon>Pseudoalteromonadaceae</taxon>
        <taxon>Psychrosphaera</taxon>
    </lineage>
</organism>
<evidence type="ECO:0000313" key="3">
    <source>
        <dbReference type="Proteomes" id="UP001528411"/>
    </source>
</evidence>
<sequence length="66" mass="7237">MNFKNLSQLMVSTLILLPLYLCAAIYDGPTDDATFTALLKQVNEKSSELDKKVEEAIAVGVNVDYA</sequence>
<dbReference type="Proteomes" id="UP001528411">
    <property type="component" value="Unassembled WGS sequence"/>
</dbReference>
<dbReference type="RefSeq" id="WP_272182298.1">
    <property type="nucleotide sequence ID" value="NZ_JAQOMS010000002.1"/>
</dbReference>
<gene>
    <name evidence="2" type="ORF">PN838_24195</name>
</gene>
<proteinExistence type="predicted"/>
<reference evidence="2 3" key="1">
    <citation type="submission" date="2023-01" db="EMBL/GenBank/DDBJ databases">
        <title>Psychrosphaera sp. nov., isolated from marine algae.</title>
        <authorList>
            <person name="Bayburt H."/>
            <person name="Choi B.J."/>
            <person name="Kim J.M."/>
            <person name="Choi D.G."/>
            <person name="Jeon C.O."/>
        </authorList>
    </citation>
    <scope>NUCLEOTIDE SEQUENCE [LARGE SCALE GENOMIC DNA]</scope>
    <source>
        <strain evidence="2 3">G1-22</strain>
    </source>
</reference>
<evidence type="ECO:0000256" key="1">
    <source>
        <dbReference type="SAM" id="SignalP"/>
    </source>
</evidence>
<name>A0ABT5FJB3_9GAMM</name>
<keyword evidence="3" id="KW-1185">Reference proteome</keyword>
<feature type="chain" id="PRO_5045489348" evidence="1">
    <location>
        <begin position="24"/>
        <end position="66"/>
    </location>
</feature>
<accession>A0ABT5FJB3</accession>
<keyword evidence="1" id="KW-0732">Signal</keyword>
<protein>
    <submittedName>
        <fullName evidence="2">Uncharacterized protein</fullName>
    </submittedName>
</protein>
<evidence type="ECO:0000313" key="2">
    <source>
        <dbReference type="EMBL" id="MDC2891282.1"/>
    </source>
</evidence>
<dbReference type="EMBL" id="JAQOMS010000002">
    <property type="protein sequence ID" value="MDC2891282.1"/>
    <property type="molecule type" value="Genomic_DNA"/>
</dbReference>
<comment type="caution">
    <text evidence="2">The sequence shown here is derived from an EMBL/GenBank/DDBJ whole genome shotgun (WGS) entry which is preliminary data.</text>
</comment>